<dbReference type="InterPro" id="IPR008879">
    <property type="entry name" value="Coat_protein_tricho/vitivirus"/>
</dbReference>
<name>A0A2S1FYL8_9VIRU</name>
<protein>
    <submittedName>
        <fullName evidence="4">Coat protein</fullName>
    </submittedName>
</protein>
<evidence type="ECO:0000313" key="4">
    <source>
        <dbReference type="EMBL" id="AWD77992.1"/>
    </source>
</evidence>
<sequence>MESKAIRSALMTVFEAKIPGLKAEPTNQEEVARNNSILANLFGNIAIVGTSAAVINYPVSVPCYNLESGRLNPHELVGEPLKVAQVVMYMIAVRNSTTEPPLANLTLRQMCTPFAPEAYLFLRTAASAKIYTQLARKMTRIGNKEPQVVFDFAKGLPLSTLTRSEASCIQVMHQRLFRTEGAKGVFDAQSQVGENSVEI</sequence>
<evidence type="ECO:0000256" key="1">
    <source>
        <dbReference type="ARBA" id="ARBA00004328"/>
    </source>
</evidence>
<comment type="subcellular location">
    <subcellularLocation>
        <location evidence="1">Virion</location>
    </subcellularLocation>
</comment>
<dbReference type="Pfam" id="PF05892">
    <property type="entry name" value="Tricho_coat"/>
    <property type="match status" value="1"/>
</dbReference>
<proteinExistence type="predicted"/>
<dbReference type="GO" id="GO:0019028">
    <property type="term" value="C:viral capsid"/>
    <property type="evidence" value="ECO:0007669"/>
    <property type="project" value="UniProtKB-KW"/>
</dbReference>
<evidence type="ECO:0000256" key="2">
    <source>
        <dbReference type="ARBA" id="ARBA00022561"/>
    </source>
</evidence>
<keyword evidence="3" id="KW-0946">Virion</keyword>
<dbReference type="PIRSF" id="PIRSF004075">
    <property type="entry name" value="Coat_protein_tricho/vitivirus"/>
    <property type="match status" value="1"/>
</dbReference>
<reference evidence="4" key="1">
    <citation type="journal article" date="2018" name="Arch. Virol.">
        <title>Screening of some Croatian autochthonous grapevine varieties reveals a multitude of viruses, including novel ones.</title>
        <authorList>
            <person name="Voncina D."/>
            <person name="Almeida R.P.P."/>
        </authorList>
    </citation>
    <scope>NUCLEOTIDE SEQUENCE</scope>
    <source>
        <strain evidence="4">VVL-101</strain>
    </source>
</reference>
<accession>A0A2S1FYL8</accession>
<evidence type="ECO:0000256" key="3">
    <source>
        <dbReference type="ARBA" id="ARBA00022844"/>
    </source>
</evidence>
<dbReference type="EMBL" id="MF991950">
    <property type="protein sequence ID" value="AWD77992.1"/>
    <property type="molecule type" value="Genomic_RNA"/>
</dbReference>
<organism evidence="4">
    <name type="scientific">Grapevine virus E</name>
    <dbReference type="NCBI Taxonomy" id="516956"/>
    <lineage>
        <taxon>Viruses</taxon>
        <taxon>Riboviria</taxon>
        <taxon>Orthornavirae</taxon>
        <taxon>Kitrinoviricota</taxon>
        <taxon>Alsuviricetes</taxon>
        <taxon>Tymovirales</taxon>
        <taxon>Betaflexiviridae</taxon>
        <taxon>Trivirinae</taxon>
        <taxon>Vitivirus</taxon>
        <taxon>Vitivirus epsilonvitis</taxon>
    </lineage>
</organism>
<keyword evidence="2 4" id="KW-0167">Capsid protein</keyword>